<protein>
    <recommendedName>
        <fullName evidence="6">3-isopropylmalate dehydratase large subunit</fullName>
        <ecNumber evidence="6">4.2.1.33</ecNumber>
    </recommendedName>
    <alternativeName>
        <fullName evidence="6">Alpha-IPM isomerase</fullName>
        <shortName evidence="6">IPMI</shortName>
    </alternativeName>
    <alternativeName>
        <fullName evidence="6">Isopropylmalate isomerase</fullName>
    </alternativeName>
</protein>
<dbReference type="InterPro" id="IPR001030">
    <property type="entry name" value="Acoase/IPM_deHydtase_lsu_aba"/>
</dbReference>
<evidence type="ECO:0000313" key="8">
    <source>
        <dbReference type="EMBL" id="ACZ43648.1"/>
    </source>
</evidence>
<evidence type="ECO:0000259" key="7">
    <source>
        <dbReference type="Pfam" id="PF00330"/>
    </source>
</evidence>
<sequence length="413" mass="44451">MGTLSEEILSRKVGRQVRAGEIVIVPVDYVLAHDQTAPLAIESFRKIGRPLFDPNRTVIVFDHIIPAATVQAATLQKMIREWVREQGITNFLQEGICHQVMVERGFVTPGAVIVGADSHTCTYGALGAFGTGMGSTDIAVALATGKTWLRVPETIRFEVKGELGHHVYAKDLALAMVGTIGVDGATYMAVEYGGPAVRRMSISERMTLANMAVEMGGKTGLVEPDDTVDEYLRGRARDPYERITPRDPVYSRVVEIDASSIEPMVAVPPDPEHLAPAAEMRKVKIDQVFIGTCTNGRLDDIEIAARILKGRKIHPSTRMVVTPASTRVALEAMARGYIQTLIEAGAVVTNTGCGPCIGRHQGVLAAGERAITTQNRNFSGRMGDPTAEIYLASPATAAASAITGYITDPRSLD</sequence>
<dbReference type="PANTHER" id="PTHR43822:SF21">
    <property type="entry name" value="3-ISOPROPYLMALATE DEHYDRATASE LARGE SUBUNIT 1"/>
    <property type="match status" value="1"/>
</dbReference>
<dbReference type="NCBIfam" id="TIGR02086">
    <property type="entry name" value="IPMI_arch"/>
    <property type="match status" value="1"/>
</dbReference>
<dbReference type="RefSeq" id="WP_012876679.1">
    <property type="nucleotide sequence ID" value="NC_013526.1"/>
</dbReference>
<evidence type="ECO:0000256" key="5">
    <source>
        <dbReference type="ARBA" id="ARBA00023239"/>
    </source>
</evidence>
<dbReference type="GO" id="GO:0046872">
    <property type="term" value="F:metal ion binding"/>
    <property type="evidence" value="ECO:0007669"/>
    <property type="project" value="UniProtKB-KW"/>
</dbReference>
<dbReference type="eggNOG" id="COG0065">
    <property type="taxonomic scope" value="Bacteria"/>
</dbReference>
<dbReference type="Gene3D" id="3.30.499.10">
    <property type="entry name" value="Aconitase, domain 3"/>
    <property type="match status" value="2"/>
</dbReference>
<gene>
    <name evidence="6" type="primary">leuC</name>
    <name evidence="8" type="ordered locus">Tter_2762</name>
</gene>
<dbReference type="NCBIfam" id="TIGR01343">
    <property type="entry name" value="hacA_fam"/>
    <property type="match status" value="1"/>
</dbReference>
<dbReference type="Proteomes" id="UP000000323">
    <property type="component" value="Chromosome 2"/>
</dbReference>
<dbReference type="InterPro" id="IPR011826">
    <property type="entry name" value="HAcnase/IPMdehydase_lsu_prok"/>
</dbReference>
<organism evidence="8 9">
    <name type="scientific">Thermobaculum terrenum (strain ATCC BAA-798 / CCMEE 7001 / YNP1)</name>
    <dbReference type="NCBI Taxonomy" id="525904"/>
    <lineage>
        <taxon>Bacteria</taxon>
        <taxon>Bacillati</taxon>
        <taxon>Chloroflexota</taxon>
        <taxon>Chloroflexia</taxon>
        <taxon>Candidatus Thermobaculales</taxon>
        <taxon>Candidatus Thermobaculaceae</taxon>
        <taxon>Thermobaculum</taxon>
    </lineage>
</organism>
<dbReference type="KEGG" id="ttr:Tter_2762"/>
<dbReference type="NCBIfam" id="NF001614">
    <property type="entry name" value="PRK00402.1"/>
    <property type="match status" value="1"/>
</dbReference>
<keyword evidence="6" id="KW-0432">Leucine biosynthesis</keyword>
<dbReference type="PROSITE" id="PS00450">
    <property type="entry name" value="ACONITASE_1"/>
    <property type="match status" value="1"/>
</dbReference>
<dbReference type="PROSITE" id="PS01244">
    <property type="entry name" value="ACONITASE_2"/>
    <property type="match status" value="1"/>
</dbReference>
<dbReference type="InterPro" id="IPR015931">
    <property type="entry name" value="Acnase/IPM_dHydase_lsu_aba_1/3"/>
</dbReference>
<feature type="binding site" evidence="6">
    <location>
        <position position="356"/>
    </location>
    <ligand>
        <name>[4Fe-4S] cluster</name>
        <dbReference type="ChEBI" id="CHEBI:49883"/>
    </ligand>
</feature>
<comment type="catalytic activity">
    <reaction evidence="6">
        <text>(2R,3S)-3-isopropylmalate = (2S)-2-isopropylmalate</text>
        <dbReference type="Rhea" id="RHEA:32287"/>
        <dbReference type="ChEBI" id="CHEBI:1178"/>
        <dbReference type="ChEBI" id="CHEBI:35121"/>
        <dbReference type="EC" id="4.2.1.33"/>
    </reaction>
</comment>
<dbReference type="EC" id="4.2.1.33" evidence="6"/>
<keyword evidence="6" id="KW-0028">Amino-acid biosynthesis</keyword>
<dbReference type="OrthoDB" id="9802769at2"/>
<dbReference type="EMBL" id="CP001826">
    <property type="protein sequence ID" value="ACZ43648.1"/>
    <property type="molecule type" value="Genomic_DNA"/>
</dbReference>
<dbReference type="InterPro" id="IPR018136">
    <property type="entry name" value="Aconitase_4Fe-4S_BS"/>
</dbReference>
<name>D1CIS8_THET1</name>
<comment type="subunit">
    <text evidence="6">Heterodimer of LeuC and LeuD.</text>
</comment>
<dbReference type="STRING" id="525904.Tter_2762"/>
<feature type="domain" description="Aconitase/3-isopropylmalate dehydratase large subunit alpha/beta/alpha" evidence="7">
    <location>
        <begin position="7"/>
        <end position="276"/>
    </location>
</feature>
<dbReference type="InterPro" id="IPR006251">
    <property type="entry name" value="Homoacnase/IPMdehydase_lsu"/>
</dbReference>
<dbReference type="AlphaFoldDB" id="D1CIS8"/>
<keyword evidence="9" id="KW-1185">Reference proteome</keyword>
<comment type="pathway">
    <text evidence="6">Amino-acid biosynthesis; L-leucine biosynthesis; L-leucine from 3-methyl-2-oxobutanoate: step 2/4.</text>
</comment>
<feature type="binding site" evidence="6">
    <location>
        <position position="293"/>
    </location>
    <ligand>
        <name>[4Fe-4S] cluster</name>
        <dbReference type="ChEBI" id="CHEBI:49883"/>
    </ligand>
</feature>
<evidence type="ECO:0000256" key="6">
    <source>
        <dbReference type="HAMAP-Rule" id="MF_01027"/>
    </source>
</evidence>
<dbReference type="UniPathway" id="UPA00048">
    <property type="reaction ID" value="UER00071"/>
</dbReference>
<dbReference type="GO" id="GO:0003861">
    <property type="term" value="F:3-isopropylmalate dehydratase activity"/>
    <property type="evidence" value="ECO:0007669"/>
    <property type="project" value="UniProtKB-UniRule"/>
</dbReference>
<feature type="binding site" evidence="6">
    <location>
        <position position="353"/>
    </location>
    <ligand>
        <name>[4Fe-4S] cluster</name>
        <dbReference type="ChEBI" id="CHEBI:49883"/>
    </ligand>
</feature>
<keyword evidence="2 6" id="KW-0479">Metal-binding</keyword>
<keyword evidence="1 6" id="KW-0004">4Fe-4S</keyword>
<dbReference type="HAMAP" id="MF_01027">
    <property type="entry name" value="LeuC_type2"/>
    <property type="match status" value="1"/>
</dbReference>
<keyword evidence="3 6" id="KW-0408">Iron</keyword>
<comment type="similarity">
    <text evidence="6">Belongs to the aconitase/IPM isomerase family. LeuC type 2 subfamily.</text>
</comment>
<dbReference type="InterPro" id="IPR036008">
    <property type="entry name" value="Aconitase_4Fe-4S_dom"/>
</dbReference>
<accession>D1CIS8</accession>
<dbReference type="InterPro" id="IPR033941">
    <property type="entry name" value="IPMI_cat"/>
</dbReference>
<dbReference type="PANTHER" id="PTHR43822">
    <property type="entry name" value="HOMOACONITASE, MITOCHONDRIAL-RELATED"/>
    <property type="match status" value="1"/>
</dbReference>
<dbReference type="SUPFAM" id="SSF53732">
    <property type="entry name" value="Aconitase iron-sulfur domain"/>
    <property type="match status" value="1"/>
</dbReference>
<dbReference type="PRINTS" id="PR00415">
    <property type="entry name" value="ACONITASE"/>
</dbReference>
<keyword evidence="6" id="KW-0100">Branched-chain amino acid biosynthesis</keyword>
<keyword evidence="4 6" id="KW-0411">Iron-sulfur</keyword>
<comment type="function">
    <text evidence="6">Catalyzes the isomerization between 2-isopropylmalate and 3-isopropylmalate, via the formation of 2-isopropylmaleate.</text>
</comment>
<dbReference type="HOGENOM" id="CLU_006714_3_4_0"/>
<evidence type="ECO:0000256" key="2">
    <source>
        <dbReference type="ARBA" id="ARBA00022723"/>
    </source>
</evidence>
<dbReference type="CDD" id="cd01583">
    <property type="entry name" value="IPMI"/>
    <property type="match status" value="1"/>
</dbReference>
<dbReference type="Pfam" id="PF00330">
    <property type="entry name" value="Aconitase"/>
    <property type="match status" value="1"/>
</dbReference>
<reference evidence="9" key="1">
    <citation type="journal article" date="2010" name="Stand. Genomic Sci.">
        <title>Complete genome sequence of 'Thermobaculum terrenum' type strain (YNP1).</title>
        <authorList>
            <person name="Kiss H."/>
            <person name="Cleland D."/>
            <person name="Lapidus A."/>
            <person name="Lucas S."/>
            <person name="Glavina Del Rio T."/>
            <person name="Nolan M."/>
            <person name="Tice H."/>
            <person name="Han C."/>
            <person name="Goodwin L."/>
            <person name="Pitluck S."/>
            <person name="Liolios K."/>
            <person name="Ivanova N."/>
            <person name="Mavromatis K."/>
            <person name="Ovchinnikova G."/>
            <person name="Pati A."/>
            <person name="Chen A."/>
            <person name="Palaniappan K."/>
            <person name="Land M."/>
            <person name="Hauser L."/>
            <person name="Chang Y."/>
            <person name="Jeffries C."/>
            <person name="Lu M."/>
            <person name="Brettin T."/>
            <person name="Detter J."/>
            <person name="Goker M."/>
            <person name="Tindall B."/>
            <person name="Beck B."/>
            <person name="McDermott T."/>
            <person name="Woyke T."/>
            <person name="Bristow J."/>
            <person name="Eisen J."/>
            <person name="Markowitz V."/>
            <person name="Hugenholtz P."/>
            <person name="Kyrpides N."/>
            <person name="Klenk H."/>
            <person name="Cheng J."/>
        </authorList>
    </citation>
    <scope>NUCLEOTIDE SEQUENCE [LARGE SCALE GENOMIC DNA]</scope>
    <source>
        <strain evidence="9">ATCC BAA-798 / YNP1</strain>
    </source>
</reference>
<proteinExistence type="inferred from homology"/>
<keyword evidence="5 6" id="KW-0456">Lyase</keyword>
<evidence type="ECO:0000256" key="1">
    <source>
        <dbReference type="ARBA" id="ARBA00022485"/>
    </source>
</evidence>
<dbReference type="GO" id="GO:0051539">
    <property type="term" value="F:4 iron, 4 sulfur cluster binding"/>
    <property type="evidence" value="ECO:0007669"/>
    <property type="project" value="UniProtKB-KW"/>
</dbReference>
<dbReference type="InterPro" id="IPR050067">
    <property type="entry name" value="IPM_dehydratase_rel_enz"/>
</dbReference>
<evidence type="ECO:0000313" key="9">
    <source>
        <dbReference type="Proteomes" id="UP000000323"/>
    </source>
</evidence>
<comment type="cofactor">
    <cofactor evidence="6">
        <name>[4Fe-4S] cluster</name>
        <dbReference type="ChEBI" id="CHEBI:49883"/>
    </cofactor>
    <text evidence="6">Binds 1 [4Fe-4S] cluster per subunit.</text>
</comment>
<dbReference type="GO" id="GO:0009098">
    <property type="term" value="P:L-leucine biosynthetic process"/>
    <property type="evidence" value="ECO:0007669"/>
    <property type="project" value="UniProtKB-UniRule"/>
</dbReference>
<evidence type="ECO:0000256" key="4">
    <source>
        <dbReference type="ARBA" id="ARBA00023014"/>
    </source>
</evidence>
<evidence type="ECO:0000256" key="3">
    <source>
        <dbReference type="ARBA" id="ARBA00023004"/>
    </source>
</evidence>